<dbReference type="RefSeq" id="WP_002850181.1">
    <property type="nucleotide sequence ID" value="NZ_ADKM02000086.1"/>
</dbReference>
<reference evidence="2 3" key="1">
    <citation type="submission" date="2011-02" db="EMBL/GenBank/DDBJ databases">
        <authorList>
            <person name="Nelson K.E."/>
            <person name="Sutton G."/>
            <person name="Torralba M."/>
            <person name="Durkin S."/>
            <person name="Harkins D."/>
            <person name="Montgomery R."/>
            <person name="Ziemer C."/>
            <person name="Klaassens E."/>
            <person name="Ocuiv P."/>
            <person name="Morrison M."/>
        </authorList>
    </citation>
    <scope>NUCLEOTIDE SEQUENCE [LARGE SCALE GENOMIC DNA]</scope>
    <source>
        <strain evidence="2 3">8</strain>
    </source>
</reference>
<feature type="transmembrane region" description="Helical" evidence="1">
    <location>
        <begin position="315"/>
        <end position="336"/>
    </location>
</feature>
<dbReference type="Gene3D" id="1.20.1250.20">
    <property type="entry name" value="MFS general substrate transporter like domains"/>
    <property type="match status" value="2"/>
</dbReference>
<comment type="caution">
    <text evidence="2">The sequence shown here is derived from an EMBL/GenBank/DDBJ whole genome shotgun (WGS) entry which is preliminary data.</text>
</comment>
<feature type="transmembrane region" description="Helical" evidence="1">
    <location>
        <begin position="97"/>
        <end position="116"/>
    </location>
</feature>
<dbReference type="SUPFAM" id="SSF103473">
    <property type="entry name" value="MFS general substrate transporter"/>
    <property type="match status" value="1"/>
</dbReference>
<feature type="transmembrane region" description="Helical" evidence="1">
    <location>
        <begin position="12"/>
        <end position="35"/>
    </location>
</feature>
<gene>
    <name evidence="2" type="ORF">CUS_6086</name>
</gene>
<dbReference type="eggNOG" id="COG2211">
    <property type="taxonomic scope" value="Bacteria"/>
</dbReference>
<dbReference type="AlphaFoldDB" id="E9SD70"/>
<dbReference type="EMBL" id="ADKM02000086">
    <property type="protein sequence ID" value="EGC02804.1"/>
    <property type="molecule type" value="Genomic_DNA"/>
</dbReference>
<organism evidence="2 3">
    <name type="scientific">Ruminococcus albus 8</name>
    <dbReference type="NCBI Taxonomy" id="246199"/>
    <lineage>
        <taxon>Bacteria</taxon>
        <taxon>Bacillati</taxon>
        <taxon>Bacillota</taxon>
        <taxon>Clostridia</taxon>
        <taxon>Eubacteriales</taxon>
        <taxon>Oscillospiraceae</taxon>
        <taxon>Ruminococcus</taxon>
    </lineage>
</organism>
<sequence length="466" mass="50989">MEQKKIASNKVLWIFAVGQLGWSTLAGIITNWLVVFYEPDVLPEGHSYFTPQGRIFLGLLTALGVITAAGRLFDAVTDPYIAGKSDSFRHKLGRRIPFMRVAAIPFGVMTVLIFTLPFKGESYKNFGLLFLFCMLFYLCMTAYCTPYNALIPELGRTQTTRINLSTYISVTYFFGSGISYLVPNIAGIFTGAMGYTAAFRLTVGILSAIAVVCMLIPAFLIDENAYADTTPTEGTAFGSLMATFKNGDFRTFVASDIFYWIGLTMFQTGLPFYITTLLGLTDKWTFPMFAAMTFMSLLCYAPVNIFAKKMGKKKLIAFAFMFFSVTFLVTALAGLLPIPAVVYGFLIAALAAVPMAILGILPQAVVADISEADRVKTGESRQGMFYAARTFAFKMGQSLAMLLFTSIKTINSDIPSGQSGFGLGLRMTAVLATVLCFIGGIIFMRYKEDSVISTISSAEDNSSDRT</sequence>
<dbReference type="GO" id="GO:0015293">
    <property type="term" value="F:symporter activity"/>
    <property type="evidence" value="ECO:0007669"/>
    <property type="project" value="InterPro"/>
</dbReference>
<proteinExistence type="predicted"/>
<accession>E9SD70</accession>
<feature type="transmembrane region" description="Helical" evidence="1">
    <location>
        <begin position="342"/>
        <end position="365"/>
    </location>
</feature>
<keyword evidence="1" id="KW-0472">Membrane</keyword>
<keyword evidence="1" id="KW-0812">Transmembrane</keyword>
<feature type="transmembrane region" description="Helical" evidence="1">
    <location>
        <begin position="55"/>
        <end position="76"/>
    </location>
</feature>
<feature type="transmembrane region" description="Helical" evidence="1">
    <location>
        <begin position="128"/>
        <end position="150"/>
    </location>
</feature>
<evidence type="ECO:0000313" key="3">
    <source>
        <dbReference type="Proteomes" id="UP000004259"/>
    </source>
</evidence>
<dbReference type="InterPro" id="IPR039672">
    <property type="entry name" value="MFS_2"/>
</dbReference>
<dbReference type="GO" id="GO:0008643">
    <property type="term" value="P:carbohydrate transport"/>
    <property type="evidence" value="ECO:0007669"/>
    <property type="project" value="InterPro"/>
</dbReference>
<dbReference type="OrthoDB" id="9764596at2"/>
<dbReference type="GO" id="GO:0005886">
    <property type="term" value="C:plasma membrane"/>
    <property type="evidence" value="ECO:0007669"/>
    <property type="project" value="TreeGrafter"/>
</dbReference>
<feature type="transmembrane region" description="Helical" evidence="1">
    <location>
        <begin position="257"/>
        <end position="278"/>
    </location>
</feature>
<feature type="transmembrane region" description="Helical" evidence="1">
    <location>
        <begin position="427"/>
        <end position="446"/>
    </location>
</feature>
<feature type="transmembrane region" description="Helical" evidence="1">
    <location>
        <begin position="284"/>
        <end position="303"/>
    </location>
</feature>
<name>E9SD70_RUMAL</name>
<dbReference type="PANTHER" id="PTHR11328">
    <property type="entry name" value="MAJOR FACILITATOR SUPERFAMILY DOMAIN-CONTAINING PROTEIN"/>
    <property type="match status" value="1"/>
</dbReference>
<dbReference type="InterPro" id="IPR036259">
    <property type="entry name" value="MFS_trans_sf"/>
</dbReference>
<feature type="transmembrane region" description="Helical" evidence="1">
    <location>
        <begin position="201"/>
        <end position="221"/>
    </location>
</feature>
<feature type="transmembrane region" description="Helical" evidence="1">
    <location>
        <begin position="386"/>
        <end position="407"/>
    </location>
</feature>
<keyword evidence="3" id="KW-1185">Reference proteome</keyword>
<dbReference type="Pfam" id="PF13347">
    <property type="entry name" value="MFS_2"/>
    <property type="match status" value="1"/>
</dbReference>
<keyword evidence="1" id="KW-1133">Transmembrane helix</keyword>
<dbReference type="PANTHER" id="PTHR11328:SF24">
    <property type="entry name" value="MAJOR FACILITATOR SUPERFAMILY (MFS) PROFILE DOMAIN-CONTAINING PROTEIN"/>
    <property type="match status" value="1"/>
</dbReference>
<protein>
    <submittedName>
        <fullName evidence="2">Transporter, major facilitator family protein</fullName>
    </submittedName>
</protein>
<evidence type="ECO:0000256" key="1">
    <source>
        <dbReference type="SAM" id="Phobius"/>
    </source>
</evidence>
<dbReference type="STRING" id="246199.CUS_6086"/>
<evidence type="ECO:0000313" key="2">
    <source>
        <dbReference type="EMBL" id="EGC02804.1"/>
    </source>
</evidence>
<dbReference type="Proteomes" id="UP000004259">
    <property type="component" value="Unassembled WGS sequence"/>
</dbReference>